<evidence type="ECO:0000313" key="2">
    <source>
        <dbReference type="Proteomes" id="UP000636891"/>
    </source>
</evidence>
<name>A0ABR7CLF0_9BACT</name>
<proteinExistence type="predicted"/>
<reference evidence="1 2" key="1">
    <citation type="submission" date="2020-08" db="EMBL/GenBank/DDBJ databases">
        <title>Genome public.</title>
        <authorList>
            <person name="Liu C."/>
            <person name="Sun Q."/>
        </authorList>
    </citation>
    <scope>NUCLEOTIDE SEQUENCE [LARGE SCALE GENOMIC DNA]</scope>
    <source>
        <strain evidence="1 2">New-7</strain>
    </source>
</reference>
<organism evidence="1 2">
    <name type="scientific">Alistipes hominis</name>
    <dbReference type="NCBI Taxonomy" id="2763015"/>
    <lineage>
        <taxon>Bacteria</taxon>
        <taxon>Pseudomonadati</taxon>
        <taxon>Bacteroidota</taxon>
        <taxon>Bacteroidia</taxon>
        <taxon>Bacteroidales</taxon>
        <taxon>Rikenellaceae</taxon>
        <taxon>Alistipes</taxon>
    </lineage>
</organism>
<gene>
    <name evidence="1" type="ORF">H8S08_03405</name>
</gene>
<sequence>MMRALLFSVVFLAGCTGWTEEDPPVPELAVEVSGGVRPAAPASKTSASGSAVSFVSGDRIGIRRP</sequence>
<dbReference type="RefSeq" id="WP_147387349.1">
    <property type="nucleotide sequence ID" value="NZ_JACOOK010000002.1"/>
</dbReference>
<dbReference type="EMBL" id="JACOOK010000002">
    <property type="protein sequence ID" value="MBC5616065.1"/>
    <property type="molecule type" value="Genomic_DNA"/>
</dbReference>
<evidence type="ECO:0000313" key="1">
    <source>
        <dbReference type="EMBL" id="MBC5616065.1"/>
    </source>
</evidence>
<accession>A0ABR7CLF0</accession>
<protein>
    <submittedName>
        <fullName evidence="1">Uncharacterized protein</fullName>
    </submittedName>
</protein>
<keyword evidence="2" id="KW-1185">Reference proteome</keyword>
<dbReference type="Proteomes" id="UP000636891">
    <property type="component" value="Unassembled WGS sequence"/>
</dbReference>
<comment type="caution">
    <text evidence="1">The sequence shown here is derived from an EMBL/GenBank/DDBJ whole genome shotgun (WGS) entry which is preliminary data.</text>
</comment>
<dbReference type="PROSITE" id="PS51257">
    <property type="entry name" value="PROKAR_LIPOPROTEIN"/>
    <property type="match status" value="1"/>
</dbReference>